<dbReference type="Pfam" id="PF13358">
    <property type="entry name" value="DDE_3"/>
    <property type="match status" value="1"/>
</dbReference>
<comment type="caution">
    <text evidence="2">The sequence shown here is derived from an EMBL/GenBank/DDBJ whole genome shotgun (WGS) entry which is preliminary data.</text>
</comment>
<protein>
    <submittedName>
        <fullName evidence="2">44784_t:CDS:1</fullName>
    </submittedName>
</protein>
<name>A0ABN7X347_GIGMA</name>
<dbReference type="PANTHER" id="PTHR23022:SF134">
    <property type="entry name" value="TRANSPOSABLE ELEMENT TC1 TRANSPOSASE"/>
    <property type="match status" value="1"/>
</dbReference>
<keyword evidence="3" id="KW-1185">Reference proteome</keyword>
<dbReference type="InterPro" id="IPR036397">
    <property type="entry name" value="RNaseH_sf"/>
</dbReference>
<organism evidence="2 3">
    <name type="scientific">Gigaspora margarita</name>
    <dbReference type="NCBI Taxonomy" id="4874"/>
    <lineage>
        <taxon>Eukaryota</taxon>
        <taxon>Fungi</taxon>
        <taxon>Fungi incertae sedis</taxon>
        <taxon>Mucoromycota</taxon>
        <taxon>Glomeromycotina</taxon>
        <taxon>Glomeromycetes</taxon>
        <taxon>Diversisporales</taxon>
        <taxon>Gigasporaceae</taxon>
        <taxon>Gigaspora</taxon>
    </lineage>
</organism>
<evidence type="ECO:0000259" key="1">
    <source>
        <dbReference type="Pfam" id="PF13358"/>
    </source>
</evidence>
<dbReference type="Gene3D" id="3.30.420.10">
    <property type="entry name" value="Ribonuclease H-like superfamily/Ribonuclease H"/>
    <property type="match status" value="1"/>
</dbReference>
<accession>A0ABN7X347</accession>
<reference evidence="2 3" key="1">
    <citation type="submission" date="2021-06" db="EMBL/GenBank/DDBJ databases">
        <authorList>
            <person name="Kallberg Y."/>
            <person name="Tangrot J."/>
            <person name="Rosling A."/>
        </authorList>
    </citation>
    <scope>NUCLEOTIDE SEQUENCE [LARGE SCALE GENOMIC DNA]</scope>
    <source>
        <strain evidence="2 3">120-4 pot B 10/14</strain>
    </source>
</reference>
<sequence>LEHPSKRPGRQEVLSERNKRALVRIANNNCRAPLTKNEWQNVIFSDESRFCLYKLDGRERVWRRVTEKYHREYINTTVKYGGGSGVGPLVEVKGNMNSDSYVNVLANYFISWVNSLLEKYLDEIKLIFQQDLAPIHTSAYSEWWMKSHGFDILEWVPYSPDLNPIENL</sequence>
<dbReference type="Proteomes" id="UP000789901">
    <property type="component" value="Unassembled WGS sequence"/>
</dbReference>
<evidence type="ECO:0000313" key="2">
    <source>
        <dbReference type="EMBL" id="CAG8846957.1"/>
    </source>
</evidence>
<evidence type="ECO:0000313" key="3">
    <source>
        <dbReference type="Proteomes" id="UP000789901"/>
    </source>
</evidence>
<feature type="domain" description="Tc1-like transposase DDE" evidence="1">
    <location>
        <begin position="42"/>
        <end position="168"/>
    </location>
</feature>
<dbReference type="InterPro" id="IPR038717">
    <property type="entry name" value="Tc1-like_DDE_dom"/>
</dbReference>
<dbReference type="InterPro" id="IPR052338">
    <property type="entry name" value="Transposase_5"/>
</dbReference>
<dbReference type="EMBL" id="CAJVQB010085658">
    <property type="protein sequence ID" value="CAG8846957.1"/>
    <property type="molecule type" value="Genomic_DNA"/>
</dbReference>
<gene>
    <name evidence="2" type="ORF">GMARGA_LOCUS38422</name>
</gene>
<proteinExistence type="predicted"/>
<dbReference type="PANTHER" id="PTHR23022">
    <property type="entry name" value="TRANSPOSABLE ELEMENT-RELATED"/>
    <property type="match status" value="1"/>
</dbReference>
<feature type="non-terminal residue" evidence="2">
    <location>
        <position position="1"/>
    </location>
</feature>